<evidence type="ECO:0000256" key="15">
    <source>
        <dbReference type="HAMAP-Rule" id="MF_01113"/>
    </source>
</evidence>
<dbReference type="Pfam" id="PF00817">
    <property type="entry name" value="IMS"/>
    <property type="match status" value="1"/>
</dbReference>
<reference evidence="18" key="1">
    <citation type="journal article" date="2003" name="Curr. Opin. Struct. Biol.">
        <title>Damage repair DNA polymerases Y.</title>
        <authorList>
            <person name="Yang W."/>
        </authorList>
    </citation>
    <scope>NUCLEOTIDE SEQUENCE</scope>
</reference>
<dbReference type="GO" id="GO:0003684">
    <property type="term" value="F:damaged DNA binding"/>
    <property type="evidence" value="ECO:0007669"/>
    <property type="project" value="InterPro"/>
</dbReference>
<evidence type="ECO:0000256" key="9">
    <source>
        <dbReference type="ARBA" id="ARBA00022763"/>
    </source>
</evidence>
<dbReference type="GO" id="GO:0000287">
    <property type="term" value="F:magnesium ion binding"/>
    <property type="evidence" value="ECO:0007669"/>
    <property type="project" value="UniProtKB-UniRule"/>
</dbReference>
<dbReference type="AlphaFoldDB" id="A0A8B6X6U9"/>
<dbReference type="FunFam" id="3.30.1490.100:FF:000004">
    <property type="entry name" value="DNA polymerase IV"/>
    <property type="match status" value="1"/>
</dbReference>
<dbReference type="CDD" id="cd03586">
    <property type="entry name" value="PolY_Pol_IV_kappa"/>
    <property type="match status" value="1"/>
</dbReference>
<dbReference type="Gene3D" id="3.30.1490.100">
    <property type="entry name" value="DNA polymerase, Y-family, little finger domain"/>
    <property type="match status" value="1"/>
</dbReference>
<evidence type="ECO:0000256" key="8">
    <source>
        <dbReference type="ARBA" id="ARBA00022723"/>
    </source>
</evidence>
<keyword evidence="13 15" id="KW-0234">DNA repair</keyword>
<evidence type="ECO:0000256" key="6">
    <source>
        <dbReference type="ARBA" id="ARBA00022695"/>
    </source>
</evidence>
<dbReference type="Proteomes" id="UP000675920">
    <property type="component" value="Unplaced"/>
</dbReference>
<keyword evidence="11 15" id="KW-0239">DNA-directed DNA polymerase</keyword>
<evidence type="ECO:0000313" key="18">
    <source>
        <dbReference type="RefSeq" id="WP_028312892.1"/>
    </source>
</evidence>
<evidence type="ECO:0000256" key="1">
    <source>
        <dbReference type="ARBA" id="ARBA00004496"/>
    </source>
</evidence>
<dbReference type="Pfam" id="PF11799">
    <property type="entry name" value="IMS_C"/>
    <property type="match status" value="1"/>
</dbReference>
<proteinExistence type="inferred from homology"/>
<comment type="catalytic activity">
    <reaction evidence="14 15">
        <text>DNA(n) + a 2'-deoxyribonucleoside 5'-triphosphate = DNA(n+1) + diphosphate</text>
        <dbReference type="Rhea" id="RHEA:22508"/>
        <dbReference type="Rhea" id="RHEA-COMP:17339"/>
        <dbReference type="Rhea" id="RHEA-COMP:17340"/>
        <dbReference type="ChEBI" id="CHEBI:33019"/>
        <dbReference type="ChEBI" id="CHEBI:61560"/>
        <dbReference type="ChEBI" id="CHEBI:173112"/>
        <dbReference type="EC" id="2.7.7.7"/>
    </reaction>
</comment>
<dbReference type="InterPro" id="IPR043128">
    <property type="entry name" value="Rev_trsase/Diguanyl_cyclase"/>
</dbReference>
<evidence type="ECO:0000313" key="17">
    <source>
        <dbReference type="Proteomes" id="UP000675920"/>
    </source>
</evidence>
<comment type="subcellular location">
    <subcellularLocation>
        <location evidence="1 15">Cytoplasm</location>
    </subcellularLocation>
</comment>
<dbReference type="SUPFAM" id="SSF56672">
    <property type="entry name" value="DNA/RNA polymerases"/>
    <property type="match status" value="1"/>
</dbReference>
<feature type="domain" description="UmuC" evidence="16">
    <location>
        <begin position="7"/>
        <end position="217"/>
    </location>
</feature>
<evidence type="ECO:0000256" key="2">
    <source>
        <dbReference type="ARBA" id="ARBA00010945"/>
    </source>
</evidence>
<dbReference type="InterPro" id="IPR053848">
    <property type="entry name" value="IMS_HHH_1"/>
</dbReference>
<accession>A0A8B6X6U9</accession>
<evidence type="ECO:0000256" key="14">
    <source>
        <dbReference type="ARBA" id="ARBA00049244"/>
    </source>
</evidence>
<reference evidence="18" key="2">
    <citation type="submission" date="2025-08" db="UniProtKB">
        <authorList>
            <consortium name="RefSeq"/>
        </authorList>
    </citation>
    <scope>IDENTIFICATION</scope>
</reference>
<feature type="binding site" evidence="15">
    <location>
        <position position="130"/>
    </location>
    <ligand>
        <name>Mg(2+)</name>
        <dbReference type="ChEBI" id="CHEBI:18420"/>
    </ligand>
</feature>
<comment type="similarity">
    <text evidence="2 15">Belongs to the DNA polymerase type-Y family.</text>
</comment>
<keyword evidence="6 15" id="KW-0548">Nucleotidyltransferase</keyword>
<keyword evidence="9 15" id="KW-0227">DNA damage</keyword>
<evidence type="ECO:0000256" key="4">
    <source>
        <dbReference type="ARBA" id="ARBA00022490"/>
    </source>
</evidence>
<dbReference type="Gene3D" id="1.10.150.20">
    <property type="entry name" value="5' to 3' exonuclease, C-terminal subdomain"/>
    <property type="match status" value="1"/>
</dbReference>
<feature type="active site" evidence="15">
    <location>
        <position position="131"/>
    </location>
</feature>
<evidence type="ECO:0000256" key="10">
    <source>
        <dbReference type="ARBA" id="ARBA00022842"/>
    </source>
</evidence>
<keyword evidence="10 15" id="KW-0460">Magnesium</keyword>
<organism evidence="17 18">
    <name type="scientific">Derxia gummosa DSM 723</name>
    <dbReference type="NCBI Taxonomy" id="1121388"/>
    <lineage>
        <taxon>Bacteria</taxon>
        <taxon>Pseudomonadati</taxon>
        <taxon>Pseudomonadota</taxon>
        <taxon>Betaproteobacteria</taxon>
        <taxon>Burkholderiales</taxon>
        <taxon>Alcaligenaceae</taxon>
        <taxon>Derxia</taxon>
    </lineage>
</organism>
<name>A0A8B6X6U9_9BURK</name>
<evidence type="ECO:0000259" key="16">
    <source>
        <dbReference type="PROSITE" id="PS50173"/>
    </source>
</evidence>
<dbReference type="InterPro" id="IPR050116">
    <property type="entry name" value="DNA_polymerase-Y"/>
</dbReference>
<dbReference type="InterPro" id="IPR017961">
    <property type="entry name" value="DNA_pol_Y-fam_little_finger"/>
</dbReference>
<dbReference type="Gene3D" id="3.30.70.270">
    <property type="match status" value="1"/>
</dbReference>
<keyword evidence="12 15" id="KW-0238">DNA-binding</keyword>
<dbReference type="GO" id="GO:0009432">
    <property type="term" value="P:SOS response"/>
    <property type="evidence" value="ECO:0007669"/>
    <property type="project" value="TreeGrafter"/>
</dbReference>
<dbReference type="GO" id="GO:0006281">
    <property type="term" value="P:DNA repair"/>
    <property type="evidence" value="ECO:0007669"/>
    <property type="project" value="UniProtKB-UniRule"/>
</dbReference>
<keyword evidence="8 15" id="KW-0479">Metal-binding</keyword>
<evidence type="ECO:0000256" key="11">
    <source>
        <dbReference type="ARBA" id="ARBA00022932"/>
    </source>
</evidence>
<sequence length="406" mass="44513">MSADRVIAHLDMDAFYASVELLRYPELRGLPVVVGGGRDHAPRETVLPDGTVRREFRRLGGYAGRGVVTTATYEARALGVNSALGMMKAAALAPDAILLPTDFDQYRRHSRLFKAAVTAIAPRMEDRGIDEIYLDLTDLTGTGPDRWDRARDLGRQLKQAVRDATGGLTCSVGLTPNKLLSKLASEFDKPDGLTVLTTAEIEARIWPLAARKLNGIGPKAAAKLEAIGIRTLGDLARRDPAELVERFGRSYGLWLHHSAHGRDERPVVTESEPKSISRETTFERDLHPRADRELLGAIFTRLCERVADDLARKGYAGRTIGLKLRYDDFRTVTRDASLPLPVTDAKSIRRAAGECLKRVPLDRKLRLLGVRVSALLPAAEAAALLEQAQVQRGVTPDLFAQTDTAG</sequence>
<dbReference type="InterPro" id="IPR001126">
    <property type="entry name" value="UmuC"/>
</dbReference>
<evidence type="ECO:0000256" key="3">
    <source>
        <dbReference type="ARBA" id="ARBA00022457"/>
    </source>
</evidence>
<keyword evidence="5 15" id="KW-0808">Transferase</keyword>
<dbReference type="HAMAP" id="MF_01113">
    <property type="entry name" value="DNApol_IV"/>
    <property type="match status" value="1"/>
</dbReference>
<dbReference type="SUPFAM" id="SSF100879">
    <property type="entry name" value="Lesion bypass DNA polymerase (Y-family), little finger domain"/>
    <property type="match status" value="1"/>
</dbReference>
<keyword evidence="7 15" id="KW-0235">DNA replication</keyword>
<dbReference type="GO" id="GO:0003887">
    <property type="term" value="F:DNA-directed DNA polymerase activity"/>
    <property type="evidence" value="ECO:0007669"/>
    <property type="project" value="UniProtKB-UniRule"/>
</dbReference>
<comment type="subunit">
    <text evidence="15">Monomer.</text>
</comment>
<feature type="site" description="Substrate discrimination" evidence="15">
    <location>
        <position position="16"/>
    </location>
</feature>
<gene>
    <name evidence="15" type="primary">dinB</name>
</gene>
<dbReference type="OrthoDB" id="9808813at2"/>
<dbReference type="RefSeq" id="WP_028312892.1">
    <property type="nucleotide sequence ID" value="NZ_KI519499.1"/>
</dbReference>
<dbReference type="EC" id="2.7.7.7" evidence="15"/>
<evidence type="ECO:0000256" key="12">
    <source>
        <dbReference type="ARBA" id="ARBA00023125"/>
    </source>
</evidence>
<dbReference type="Pfam" id="PF21999">
    <property type="entry name" value="IMS_HHH_1"/>
    <property type="match status" value="1"/>
</dbReference>
<dbReference type="InterPro" id="IPR043502">
    <property type="entry name" value="DNA/RNA_pol_sf"/>
</dbReference>
<keyword evidence="4 15" id="KW-0963">Cytoplasm</keyword>
<dbReference type="PANTHER" id="PTHR11076">
    <property type="entry name" value="DNA REPAIR POLYMERASE UMUC / TRANSFERASE FAMILY MEMBER"/>
    <property type="match status" value="1"/>
</dbReference>
<keyword evidence="17" id="KW-1185">Reference proteome</keyword>
<dbReference type="GO" id="GO:0005829">
    <property type="term" value="C:cytosol"/>
    <property type="evidence" value="ECO:0007669"/>
    <property type="project" value="TreeGrafter"/>
</dbReference>
<comment type="cofactor">
    <cofactor evidence="15">
        <name>Mg(2+)</name>
        <dbReference type="ChEBI" id="CHEBI:18420"/>
    </cofactor>
    <text evidence="15">Binds 2 magnesium ions per subunit.</text>
</comment>
<evidence type="ECO:0000256" key="7">
    <source>
        <dbReference type="ARBA" id="ARBA00022705"/>
    </source>
</evidence>
<dbReference type="PANTHER" id="PTHR11076:SF33">
    <property type="entry name" value="DNA POLYMERASE KAPPA"/>
    <property type="match status" value="1"/>
</dbReference>
<dbReference type="InterPro" id="IPR036775">
    <property type="entry name" value="DNA_pol_Y-fam_lit_finger_sf"/>
</dbReference>
<evidence type="ECO:0000256" key="5">
    <source>
        <dbReference type="ARBA" id="ARBA00022679"/>
    </source>
</evidence>
<dbReference type="InterPro" id="IPR022880">
    <property type="entry name" value="DNApol_IV"/>
</dbReference>
<dbReference type="Gene3D" id="3.40.1170.60">
    <property type="match status" value="1"/>
</dbReference>
<feature type="binding site" evidence="15">
    <location>
        <position position="11"/>
    </location>
    <ligand>
        <name>Mg(2+)</name>
        <dbReference type="ChEBI" id="CHEBI:18420"/>
    </ligand>
</feature>
<dbReference type="GO" id="GO:0006261">
    <property type="term" value="P:DNA-templated DNA replication"/>
    <property type="evidence" value="ECO:0007669"/>
    <property type="project" value="UniProtKB-UniRule"/>
</dbReference>
<dbReference type="PROSITE" id="PS50173">
    <property type="entry name" value="UMUC"/>
    <property type="match status" value="1"/>
</dbReference>
<keyword evidence="3 15" id="KW-0515">Mutator protein</keyword>
<dbReference type="GO" id="GO:0042276">
    <property type="term" value="P:error-prone translesion synthesis"/>
    <property type="evidence" value="ECO:0007669"/>
    <property type="project" value="TreeGrafter"/>
</dbReference>
<evidence type="ECO:0000256" key="13">
    <source>
        <dbReference type="ARBA" id="ARBA00023204"/>
    </source>
</evidence>
<protein>
    <recommendedName>
        <fullName evidence="15">DNA polymerase IV</fullName>
        <shortName evidence="15">Pol IV</shortName>
        <ecNumber evidence="15">2.7.7.7</ecNumber>
    </recommendedName>
</protein>
<comment type="function">
    <text evidence="15">Poorly processive, error-prone DNA polymerase involved in untargeted mutagenesis. Copies undamaged DNA at stalled replication forks, which arise in vivo from mismatched or misaligned primer ends. These misaligned primers can be extended by PolIV. Exhibits no 3'-5' exonuclease (proofreading) activity. May be involved in translesional synthesis, in conjunction with the beta clamp from PolIII.</text>
</comment>